<reference evidence="2" key="1">
    <citation type="journal article" date="2023" name="BMC Genomics">
        <title>Chromosome-level genome assemblies of Cutaneotrichosporon spp. (Trichosporonales, Basidiomycota) reveal imbalanced evolution between nucleotide sequences and chromosome synteny.</title>
        <authorList>
            <person name="Kobayashi Y."/>
            <person name="Kayamori A."/>
            <person name="Aoki K."/>
            <person name="Shiwa Y."/>
            <person name="Matsutani M."/>
            <person name="Fujita N."/>
            <person name="Sugita T."/>
            <person name="Iwasaki W."/>
            <person name="Tanaka N."/>
            <person name="Takashima M."/>
        </authorList>
    </citation>
    <scope>NUCLEOTIDE SEQUENCE</scope>
    <source>
        <strain evidence="2">HIS016</strain>
    </source>
</reference>
<dbReference type="PANTHER" id="PTHR42912">
    <property type="entry name" value="METHYLTRANSFERASE"/>
    <property type="match status" value="1"/>
</dbReference>
<protein>
    <recommendedName>
        <fullName evidence="1">Methyltransferase type 11 domain-containing protein</fullName>
    </recommendedName>
</protein>
<accession>A0AAD3TNM1</accession>
<dbReference type="Pfam" id="PF08241">
    <property type="entry name" value="Methyltransf_11"/>
    <property type="match status" value="1"/>
</dbReference>
<organism evidence="2 3">
    <name type="scientific">Cutaneotrichosporon spelunceum</name>
    <dbReference type="NCBI Taxonomy" id="1672016"/>
    <lineage>
        <taxon>Eukaryota</taxon>
        <taxon>Fungi</taxon>
        <taxon>Dikarya</taxon>
        <taxon>Basidiomycota</taxon>
        <taxon>Agaricomycotina</taxon>
        <taxon>Tremellomycetes</taxon>
        <taxon>Trichosporonales</taxon>
        <taxon>Trichosporonaceae</taxon>
        <taxon>Cutaneotrichosporon</taxon>
    </lineage>
</organism>
<proteinExistence type="predicted"/>
<evidence type="ECO:0000259" key="1">
    <source>
        <dbReference type="Pfam" id="PF08241"/>
    </source>
</evidence>
<dbReference type="Gene3D" id="3.40.50.150">
    <property type="entry name" value="Vaccinia Virus protein VP39"/>
    <property type="match status" value="1"/>
</dbReference>
<keyword evidence="3" id="KW-1185">Reference proteome</keyword>
<dbReference type="EMBL" id="BTCM01000001">
    <property type="protein sequence ID" value="GMK54176.1"/>
    <property type="molecule type" value="Genomic_DNA"/>
</dbReference>
<feature type="domain" description="Methyltransferase type 11" evidence="1">
    <location>
        <begin position="54"/>
        <end position="162"/>
    </location>
</feature>
<name>A0AAD3TNM1_9TREE</name>
<dbReference type="Proteomes" id="UP001222932">
    <property type="component" value="Unassembled WGS sequence"/>
</dbReference>
<dbReference type="PANTHER" id="PTHR42912:SF95">
    <property type="entry name" value="METHYLTRANSFERASE TYPE 11 DOMAIN-CONTAINING PROTEIN"/>
    <property type="match status" value="1"/>
</dbReference>
<comment type="caution">
    <text evidence="2">The sequence shown here is derived from an EMBL/GenBank/DDBJ whole genome shotgun (WGS) entry which is preliminary data.</text>
</comment>
<dbReference type="InterPro" id="IPR013216">
    <property type="entry name" value="Methyltransf_11"/>
</dbReference>
<dbReference type="InterPro" id="IPR029063">
    <property type="entry name" value="SAM-dependent_MTases_sf"/>
</dbReference>
<dbReference type="GO" id="GO:0008757">
    <property type="term" value="F:S-adenosylmethionine-dependent methyltransferase activity"/>
    <property type="evidence" value="ECO:0007669"/>
    <property type="project" value="InterPro"/>
</dbReference>
<gene>
    <name evidence="2" type="ORF">CspeluHIS016_0107620</name>
</gene>
<dbReference type="AlphaFoldDB" id="A0AAD3TNM1"/>
<evidence type="ECO:0000313" key="2">
    <source>
        <dbReference type="EMBL" id="GMK54176.1"/>
    </source>
</evidence>
<sequence>MTQAAHAPAVHAVAQQGFGAGTNELYDRARPSYPPAALRFVRDALAPGPATIIEPGAGTGIFSRLLLHADAPYPSFDLRALVGVEPSAGMRAAWDKGMERVPTAAKGLDLRVVDGGFDDLGRTGLEKGSADALVVAQAWHWCPDHEKALAESAAYLRPGAPLLLVWNLESDGDAFHKRLRETYQPYDLDSPQYYRMRWHAMYDTAAYKSLFSPREEHHFPWEMGMTEDQVVDRIMSKSYMTMLKGGERDEAIAKIRQVIRESDKEWIDKENGVFKYRYNTDIVMLRKL</sequence>
<dbReference type="InterPro" id="IPR050508">
    <property type="entry name" value="Methyltransf_Superfamily"/>
</dbReference>
<reference evidence="2" key="2">
    <citation type="submission" date="2023-06" db="EMBL/GenBank/DDBJ databases">
        <authorList>
            <person name="Kobayashi Y."/>
            <person name="Kayamori A."/>
            <person name="Aoki K."/>
            <person name="Shiwa Y."/>
            <person name="Fujita N."/>
            <person name="Sugita T."/>
            <person name="Iwasaki W."/>
            <person name="Tanaka N."/>
            <person name="Takashima M."/>
        </authorList>
    </citation>
    <scope>NUCLEOTIDE SEQUENCE</scope>
    <source>
        <strain evidence="2">HIS016</strain>
    </source>
</reference>
<dbReference type="SUPFAM" id="SSF53335">
    <property type="entry name" value="S-adenosyl-L-methionine-dependent methyltransferases"/>
    <property type="match status" value="1"/>
</dbReference>
<evidence type="ECO:0000313" key="3">
    <source>
        <dbReference type="Proteomes" id="UP001222932"/>
    </source>
</evidence>
<dbReference type="CDD" id="cd02440">
    <property type="entry name" value="AdoMet_MTases"/>
    <property type="match status" value="1"/>
</dbReference>